<dbReference type="InterPro" id="IPR018484">
    <property type="entry name" value="FGGY_N"/>
</dbReference>
<dbReference type="AlphaFoldDB" id="A0A9N9WTN7"/>
<sequence length="541" mass="59970">MYFIGVDVGTSSVRAGLVKKVENGGGKLIKYHAEPITIFKPKTSYFEQSSKNIWDKVCECVKNVTADIIDKSEIKGIGFDATCSLVLLDKHNEPLSASPTNNNDQNIIMWLDHRAEKEADFINSLGHDCLKYVGGKVSLEMEIPKLLWLKRNMLDSYNNIHYAFDLPDFLTFKATGKTSRSICSLTCKWNYDAVKGQFPQDYFESIGLKELTEDNYSKIGNDILFPGDFVGKLSNEAANDMNLINGISVATSIIDAHAGGLGLIGSTTNKLSDVDLTSKLVLIAGTSSCHMSITENILFTKGVWGPYKNALIPNYFLSEGGQSASGVLIDYILSTHPDYQKTLNDLNGQNIHDYLYDEILKLSTSASLKTFHELTKDFHIYPDFHGNRSPVADSTLTGMICGLTMHNSIFITYLAMIQALSYSTKHIIESLYKAGRNEFKSILICGGLSKNKLFIQTTADVCSIPVLISNEPESVLLGAAILGATASKIFPNLKTAINELKNDAYQIEADVNSFDYHSRKYRVFLKMLDDQQSYKNIMNGT</sequence>
<dbReference type="Pfam" id="PF00370">
    <property type="entry name" value="FGGY_N"/>
    <property type="match status" value="1"/>
</dbReference>
<reference evidence="6" key="1">
    <citation type="submission" date="2022-01" db="EMBL/GenBank/DDBJ databases">
        <authorList>
            <person name="King R."/>
        </authorList>
    </citation>
    <scope>NUCLEOTIDE SEQUENCE</scope>
</reference>
<dbReference type="InterPro" id="IPR006003">
    <property type="entry name" value="FGGY_RbtK-like"/>
</dbReference>
<dbReference type="Gene3D" id="3.30.420.40">
    <property type="match status" value="1"/>
</dbReference>
<dbReference type="PANTHER" id="PTHR43435">
    <property type="entry name" value="RIBULOKINASE"/>
    <property type="match status" value="1"/>
</dbReference>
<organism evidence="6 7">
    <name type="scientific">Chironomus riparius</name>
    <dbReference type="NCBI Taxonomy" id="315576"/>
    <lineage>
        <taxon>Eukaryota</taxon>
        <taxon>Metazoa</taxon>
        <taxon>Ecdysozoa</taxon>
        <taxon>Arthropoda</taxon>
        <taxon>Hexapoda</taxon>
        <taxon>Insecta</taxon>
        <taxon>Pterygota</taxon>
        <taxon>Neoptera</taxon>
        <taxon>Endopterygota</taxon>
        <taxon>Diptera</taxon>
        <taxon>Nematocera</taxon>
        <taxon>Chironomoidea</taxon>
        <taxon>Chironomidae</taxon>
        <taxon>Chironominae</taxon>
        <taxon>Chironomus</taxon>
    </lineage>
</organism>
<keyword evidence="7" id="KW-1185">Reference proteome</keyword>
<dbReference type="GO" id="GO:0005737">
    <property type="term" value="C:cytoplasm"/>
    <property type="evidence" value="ECO:0007669"/>
    <property type="project" value="TreeGrafter"/>
</dbReference>
<dbReference type="PANTHER" id="PTHR43435:SF4">
    <property type="entry name" value="FGGY CARBOHYDRATE KINASE DOMAIN-CONTAINING PROTEIN"/>
    <property type="match status" value="1"/>
</dbReference>
<evidence type="ECO:0000259" key="4">
    <source>
        <dbReference type="Pfam" id="PF00370"/>
    </source>
</evidence>
<reference evidence="6" key="2">
    <citation type="submission" date="2022-10" db="EMBL/GenBank/DDBJ databases">
        <authorList>
            <consortium name="ENA_rothamsted_submissions"/>
            <consortium name="culmorum"/>
            <person name="King R."/>
        </authorList>
    </citation>
    <scope>NUCLEOTIDE SEQUENCE</scope>
</reference>
<dbReference type="CDD" id="cd07782">
    <property type="entry name" value="ASKHA_NBD_FGGY_D-RBK"/>
    <property type="match status" value="1"/>
</dbReference>
<dbReference type="Proteomes" id="UP001153620">
    <property type="component" value="Chromosome 2"/>
</dbReference>
<dbReference type="PIRSF" id="PIRSF000538">
    <property type="entry name" value="GlpK"/>
    <property type="match status" value="1"/>
</dbReference>
<name>A0A9N9WTN7_9DIPT</name>
<dbReference type="SUPFAM" id="SSF53067">
    <property type="entry name" value="Actin-like ATPase domain"/>
    <property type="match status" value="2"/>
</dbReference>
<evidence type="ECO:0000313" key="7">
    <source>
        <dbReference type="Proteomes" id="UP001153620"/>
    </source>
</evidence>
<feature type="domain" description="Carbohydrate kinase FGGY C-terminal" evidence="5">
    <location>
        <begin position="281"/>
        <end position="486"/>
    </location>
</feature>
<dbReference type="OrthoDB" id="203824at2759"/>
<dbReference type="GO" id="GO:0019150">
    <property type="term" value="F:D-ribulokinase activity"/>
    <property type="evidence" value="ECO:0007669"/>
    <property type="project" value="TreeGrafter"/>
</dbReference>
<dbReference type="NCBIfam" id="TIGR01315">
    <property type="entry name" value="5C_CHO_kinase"/>
    <property type="match status" value="1"/>
</dbReference>
<dbReference type="Pfam" id="PF02782">
    <property type="entry name" value="FGGY_C"/>
    <property type="match status" value="1"/>
</dbReference>
<evidence type="ECO:0000256" key="2">
    <source>
        <dbReference type="ARBA" id="ARBA00022679"/>
    </source>
</evidence>
<evidence type="ECO:0000259" key="5">
    <source>
        <dbReference type="Pfam" id="PF02782"/>
    </source>
</evidence>
<keyword evidence="3" id="KW-0418">Kinase</keyword>
<dbReference type="InterPro" id="IPR000577">
    <property type="entry name" value="Carb_kinase_FGGY"/>
</dbReference>
<dbReference type="InterPro" id="IPR018485">
    <property type="entry name" value="FGGY_C"/>
</dbReference>
<proteinExistence type="inferred from homology"/>
<dbReference type="InterPro" id="IPR043129">
    <property type="entry name" value="ATPase_NBD"/>
</dbReference>
<keyword evidence="2" id="KW-0808">Transferase</keyword>
<feature type="domain" description="Carbohydrate kinase FGGY N-terminal" evidence="4">
    <location>
        <begin position="2"/>
        <end position="262"/>
    </location>
</feature>
<gene>
    <name evidence="6" type="ORF">CHIRRI_LOCUS8472</name>
</gene>
<dbReference type="Gene3D" id="1.20.58.2240">
    <property type="match status" value="1"/>
</dbReference>
<protein>
    <recommendedName>
        <fullName evidence="8">FGGY carbohydrate kinase domain-containing protein</fullName>
    </recommendedName>
</protein>
<evidence type="ECO:0000313" key="6">
    <source>
        <dbReference type="EMBL" id="CAG9805603.1"/>
    </source>
</evidence>
<evidence type="ECO:0000256" key="1">
    <source>
        <dbReference type="ARBA" id="ARBA00009156"/>
    </source>
</evidence>
<evidence type="ECO:0008006" key="8">
    <source>
        <dbReference type="Google" id="ProtNLM"/>
    </source>
</evidence>
<comment type="similarity">
    <text evidence="1">Belongs to the FGGY kinase family.</text>
</comment>
<evidence type="ECO:0000256" key="3">
    <source>
        <dbReference type="ARBA" id="ARBA00022777"/>
    </source>
</evidence>
<dbReference type="GO" id="GO:0019321">
    <property type="term" value="P:pentose metabolic process"/>
    <property type="evidence" value="ECO:0007669"/>
    <property type="project" value="TreeGrafter"/>
</dbReference>
<dbReference type="EMBL" id="OU895878">
    <property type="protein sequence ID" value="CAG9805603.1"/>
    <property type="molecule type" value="Genomic_DNA"/>
</dbReference>
<accession>A0A9N9WTN7</accession>